<name>A0A811LNV3_9BILA</name>
<dbReference type="InterPro" id="IPR015655">
    <property type="entry name" value="PP2C"/>
</dbReference>
<dbReference type="Proteomes" id="UP000614601">
    <property type="component" value="Unassembled WGS sequence"/>
</dbReference>
<dbReference type="AlphaFoldDB" id="A0A811LNV3"/>
<reference evidence="2" key="1">
    <citation type="submission" date="2020-09" db="EMBL/GenBank/DDBJ databases">
        <authorList>
            <person name="Kikuchi T."/>
        </authorList>
    </citation>
    <scope>NUCLEOTIDE SEQUENCE</scope>
    <source>
        <strain evidence="2">SH1</strain>
    </source>
</reference>
<dbReference type="Pfam" id="PF00481">
    <property type="entry name" value="PP2C"/>
    <property type="match status" value="1"/>
</dbReference>
<gene>
    <name evidence="2" type="ORF">BOKJ2_LOCUS13905</name>
</gene>
<dbReference type="Gene3D" id="3.60.40.10">
    <property type="entry name" value="PPM-type phosphatase domain"/>
    <property type="match status" value="1"/>
</dbReference>
<dbReference type="SMART" id="SM00332">
    <property type="entry name" value="PP2Cc"/>
    <property type="match status" value="1"/>
</dbReference>
<keyword evidence="3" id="KW-1185">Reference proteome</keyword>
<dbReference type="GO" id="GO:0004722">
    <property type="term" value="F:protein serine/threonine phosphatase activity"/>
    <property type="evidence" value="ECO:0007669"/>
    <property type="project" value="InterPro"/>
</dbReference>
<dbReference type="PANTHER" id="PTHR13832:SF827">
    <property type="entry name" value="PROTEIN PHOSPHATASE 1L"/>
    <property type="match status" value="1"/>
</dbReference>
<accession>A0A811LNV3</accession>
<dbReference type="SUPFAM" id="SSF81606">
    <property type="entry name" value="PP2C-like"/>
    <property type="match status" value="1"/>
</dbReference>
<dbReference type="CDD" id="cd00143">
    <property type="entry name" value="PP2Cc"/>
    <property type="match status" value="1"/>
</dbReference>
<evidence type="ECO:0000313" key="3">
    <source>
        <dbReference type="Proteomes" id="UP000614601"/>
    </source>
</evidence>
<dbReference type="EMBL" id="CAJFDH010000006">
    <property type="protein sequence ID" value="CAD5229977.1"/>
    <property type="molecule type" value="Genomic_DNA"/>
</dbReference>
<dbReference type="OrthoDB" id="343114at2759"/>
<dbReference type="PROSITE" id="PS51746">
    <property type="entry name" value="PPM_2"/>
    <property type="match status" value="1"/>
</dbReference>
<evidence type="ECO:0000313" key="2">
    <source>
        <dbReference type="EMBL" id="CAD5229977.1"/>
    </source>
</evidence>
<feature type="domain" description="PPM-type phosphatase" evidence="1">
    <location>
        <begin position="107"/>
        <end position="282"/>
    </location>
</feature>
<organism evidence="2 3">
    <name type="scientific">Bursaphelenchus okinawaensis</name>
    <dbReference type="NCBI Taxonomy" id="465554"/>
    <lineage>
        <taxon>Eukaryota</taxon>
        <taxon>Metazoa</taxon>
        <taxon>Ecdysozoa</taxon>
        <taxon>Nematoda</taxon>
        <taxon>Chromadorea</taxon>
        <taxon>Rhabditida</taxon>
        <taxon>Tylenchina</taxon>
        <taxon>Tylenchomorpha</taxon>
        <taxon>Aphelenchoidea</taxon>
        <taxon>Aphelenchoididae</taxon>
        <taxon>Bursaphelenchus</taxon>
    </lineage>
</organism>
<dbReference type="InterPro" id="IPR036457">
    <property type="entry name" value="PPM-type-like_dom_sf"/>
</dbReference>
<dbReference type="PANTHER" id="PTHR13832">
    <property type="entry name" value="PROTEIN PHOSPHATASE 2C"/>
    <property type="match status" value="1"/>
</dbReference>
<dbReference type="Proteomes" id="UP000783686">
    <property type="component" value="Unassembled WGS sequence"/>
</dbReference>
<evidence type="ECO:0000259" key="1">
    <source>
        <dbReference type="PROSITE" id="PS51746"/>
    </source>
</evidence>
<sequence>MIPMLAESYTDFFGDLNDIGITHPEVYYSLISVLNYFCSFLCFTYSMHRYINWLLNCHYQPLLSAKHLKKNDMMSSLSSAPSVPNIQYLSLKKVPESDKNWVYSHWNFNFFATQGERKTMEDRMGYLHDSLKNRTMFTVFDGHGGAYVSEFLERKFNNTVVAAIAEEEERLDVEQLDCLSTGQVIKEITTKLDEELMKKKMKTVNYTGSTLLSAYIHQNRFLTIINVGDSRAVGCDIDGNCVVLSTDHKADNPEERERVERAGGFVEFYGVQRVQGVLAVSR</sequence>
<dbReference type="EMBL" id="CAJFCW020000006">
    <property type="protein sequence ID" value="CAG9127365.1"/>
    <property type="molecule type" value="Genomic_DNA"/>
</dbReference>
<comment type="caution">
    <text evidence="2">The sequence shown here is derived from an EMBL/GenBank/DDBJ whole genome shotgun (WGS) entry which is preliminary data.</text>
</comment>
<protein>
    <recommendedName>
        <fullName evidence="1">PPM-type phosphatase domain-containing protein</fullName>
    </recommendedName>
</protein>
<proteinExistence type="predicted"/>
<dbReference type="InterPro" id="IPR001932">
    <property type="entry name" value="PPM-type_phosphatase-like_dom"/>
</dbReference>